<feature type="transmembrane region" description="Helical" evidence="2">
    <location>
        <begin position="314"/>
        <end position="331"/>
    </location>
</feature>
<dbReference type="EMBL" id="FXTD01000001">
    <property type="protein sequence ID" value="SMO34553.1"/>
    <property type="molecule type" value="Genomic_DNA"/>
</dbReference>
<feature type="compositionally biased region" description="Basic and acidic residues" evidence="1">
    <location>
        <begin position="109"/>
        <end position="126"/>
    </location>
</feature>
<gene>
    <name evidence="3" type="ORF">SAMN06264867_101168</name>
</gene>
<evidence type="ECO:0000313" key="4">
    <source>
        <dbReference type="Proteomes" id="UP000319712"/>
    </source>
</evidence>
<accession>A0A521AIE6</accession>
<feature type="transmembrane region" description="Helical" evidence="2">
    <location>
        <begin position="393"/>
        <end position="411"/>
    </location>
</feature>
<protein>
    <submittedName>
        <fullName evidence="3">Uncharacterized protein</fullName>
    </submittedName>
</protein>
<dbReference type="AlphaFoldDB" id="A0A521AIE6"/>
<keyword evidence="2" id="KW-1133">Transmembrane helix</keyword>
<proteinExistence type="predicted"/>
<feature type="transmembrane region" description="Helical" evidence="2">
    <location>
        <begin position="238"/>
        <end position="257"/>
    </location>
</feature>
<keyword evidence="2" id="KW-0812">Transmembrane</keyword>
<reference evidence="3 4" key="1">
    <citation type="submission" date="2017-05" db="EMBL/GenBank/DDBJ databases">
        <authorList>
            <person name="Varghese N."/>
            <person name="Submissions S."/>
        </authorList>
    </citation>
    <scope>NUCLEOTIDE SEQUENCE [LARGE SCALE GENOMIC DNA]</scope>
    <source>
        <strain evidence="3 4">DSM 19504</strain>
    </source>
</reference>
<sequence length="414" mass="44295">MQRKRVVVALLVVGAGLVLSGALGGTAEHPDPGEVPAESLIAVEGDHELWPYTSRRRSVYGQTLAINVVFLNDAETVERALTADPETDWQETNASEETDEFGEGYGDAGADRISETRDGNGSDPVRDIVEGNWETATGSDRYSYFRGPDGGVWKGVTFELHDGTYLGTRDHVRAYESPDGEYTAVQVHEEYYDWFRLRHTVPSIDEPATRLEDEFIDNPTAAEVSREYRGIDGGWSDGWLSVIELALLLPTVGALLSRRTREAVAETSMRLRREADRHALDVVLAVALAGVFVSIRHVAVALEVAYLSLPPKAIAAPLYLVIAVGLPALVVSGTERSDPTAAFLGVVLGLGAGFVLDFAALGVAVPPGLIVHRVAILAALGLVAVGRATSDRPVLVAGALAWVVGLALPLADVI</sequence>
<feature type="transmembrane region" description="Helical" evidence="2">
    <location>
        <begin position="343"/>
        <end position="364"/>
    </location>
</feature>
<dbReference type="OrthoDB" id="343201at2157"/>
<feature type="compositionally biased region" description="Acidic residues" evidence="1">
    <location>
        <begin position="85"/>
        <end position="102"/>
    </location>
</feature>
<evidence type="ECO:0000256" key="2">
    <source>
        <dbReference type="SAM" id="Phobius"/>
    </source>
</evidence>
<dbReference type="RefSeq" id="WP_142985117.1">
    <property type="nucleotide sequence ID" value="NZ_FXTD01000001.1"/>
</dbReference>
<evidence type="ECO:0000313" key="3">
    <source>
        <dbReference type="EMBL" id="SMO34553.1"/>
    </source>
</evidence>
<feature type="transmembrane region" description="Helical" evidence="2">
    <location>
        <begin position="370"/>
        <end position="386"/>
    </location>
</feature>
<feature type="region of interest" description="Disordered" evidence="1">
    <location>
        <begin position="81"/>
        <end position="126"/>
    </location>
</feature>
<feature type="transmembrane region" description="Helical" evidence="2">
    <location>
        <begin position="278"/>
        <end position="302"/>
    </location>
</feature>
<keyword evidence="4" id="KW-1185">Reference proteome</keyword>
<name>A0A521AIE6_9EURY</name>
<dbReference type="Proteomes" id="UP000319712">
    <property type="component" value="Unassembled WGS sequence"/>
</dbReference>
<keyword evidence="2" id="KW-0472">Membrane</keyword>
<evidence type="ECO:0000256" key="1">
    <source>
        <dbReference type="SAM" id="MobiDB-lite"/>
    </source>
</evidence>
<organism evidence="3 4">
    <name type="scientific">Halorubrum cibi</name>
    <dbReference type="NCBI Taxonomy" id="413815"/>
    <lineage>
        <taxon>Archaea</taxon>
        <taxon>Methanobacteriati</taxon>
        <taxon>Methanobacteriota</taxon>
        <taxon>Stenosarchaea group</taxon>
        <taxon>Halobacteria</taxon>
        <taxon>Halobacteriales</taxon>
        <taxon>Haloferacaceae</taxon>
        <taxon>Halorubrum</taxon>
    </lineage>
</organism>